<feature type="region of interest" description="Disordered" evidence="2">
    <location>
        <begin position="175"/>
        <end position="294"/>
    </location>
</feature>
<dbReference type="PANTHER" id="PTHR24637">
    <property type="entry name" value="COLLAGEN"/>
    <property type="match status" value="1"/>
</dbReference>
<dbReference type="EMBL" id="JARK01000020">
    <property type="protein sequence ID" value="EYC45683.1"/>
    <property type="molecule type" value="Genomic_DNA"/>
</dbReference>
<dbReference type="Proteomes" id="UP000024635">
    <property type="component" value="Unassembled WGS sequence"/>
</dbReference>
<evidence type="ECO:0008006" key="5">
    <source>
        <dbReference type="Google" id="ProtNLM"/>
    </source>
</evidence>
<dbReference type="AlphaFoldDB" id="A0A016X363"/>
<dbReference type="Pfam" id="PF01391">
    <property type="entry name" value="Collagen"/>
    <property type="match status" value="2"/>
</dbReference>
<evidence type="ECO:0000256" key="2">
    <source>
        <dbReference type="SAM" id="MobiDB-lite"/>
    </source>
</evidence>
<feature type="region of interest" description="Disordered" evidence="2">
    <location>
        <begin position="129"/>
        <end position="162"/>
    </location>
</feature>
<evidence type="ECO:0000256" key="1">
    <source>
        <dbReference type="ARBA" id="ARBA00022737"/>
    </source>
</evidence>
<dbReference type="OrthoDB" id="5866698at2759"/>
<organism evidence="3 4">
    <name type="scientific">Ancylostoma ceylanicum</name>
    <dbReference type="NCBI Taxonomy" id="53326"/>
    <lineage>
        <taxon>Eukaryota</taxon>
        <taxon>Metazoa</taxon>
        <taxon>Ecdysozoa</taxon>
        <taxon>Nematoda</taxon>
        <taxon>Chromadorea</taxon>
        <taxon>Rhabditida</taxon>
        <taxon>Rhabditina</taxon>
        <taxon>Rhabditomorpha</taxon>
        <taxon>Strongyloidea</taxon>
        <taxon>Ancylostomatidae</taxon>
        <taxon>Ancylostomatinae</taxon>
        <taxon>Ancylostoma</taxon>
    </lineage>
</organism>
<reference evidence="4" key="1">
    <citation type="journal article" date="2015" name="Nat. Genet.">
        <title>The genome and transcriptome of the zoonotic hookworm Ancylostoma ceylanicum identify infection-specific gene families.</title>
        <authorList>
            <person name="Schwarz E.M."/>
            <person name="Hu Y."/>
            <person name="Antoshechkin I."/>
            <person name="Miller M.M."/>
            <person name="Sternberg P.W."/>
            <person name="Aroian R.V."/>
        </authorList>
    </citation>
    <scope>NUCLEOTIDE SEQUENCE</scope>
    <source>
        <strain evidence="4">HY135</strain>
    </source>
</reference>
<evidence type="ECO:0000313" key="3">
    <source>
        <dbReference type="EMBL" id="EYC45683.1"/>
    </source>
</evidence>
<gene>
    <name evidence="3" type="primary">Acey_s0420.g1147</name>
    <name evidence="3" type="ORF">Y032_0420g1147</name>
</gene>
<feature type="compositionally biased region" description="Pro residues" evidence="2">
    <location>
        <begin position="245"/>
        <end position="254"/>
    </location>
</feature>
<sequence length="318" mass="33636">MVENTKDRIAWLLSFGCLAFVVGAVTLVARLHSELVSMTEQAEVELATYNAAHEDLWKEALKLADKHGRNLEKRNVVYNNRNVPGRRLVKRYPQRRQRRYFATPPFYGTPQNVQSFPQQMTNGYKTVRCECPSGPPGPPGPNGYDGIPGFPGKDGQNGEDDHTLRLHYSDACAMCPAGPPGPPGDPGPEGKPGPKGFPGLPGVDGKPSTPGPKGPTGDRGAPGQPGLPGPPGIPGQKGTANSFIPGPPGPPGPIGLPGMVGEPGLPGVEGPPGRPGPPGWPGQDGSRGPDGIYGPYMFRNEQFHEAYHSKVRVATNFA</sequence>
<evidence type="ECO:0000313" key="4">
    <source>
        <dbReference type="Proteomes" id="UP000024635"/>
    </source>
</evidence>
<feature type="compositionally biased region" description="Low complexity" evidence="2">
    <location>
        <begin position="256"/>
        <end position="268"/>
    </location>
</feature>
<feature type="compositionally biased region" description="Low complexity" evidence="2">
    <location>
        <begin position="197"/>
        <end position="208"/>
    </location>
</feature>
<feature type="compositionally biased region" description="Pro residues" evidence="2">
    <location>
        <begin position="177"/>
        <end position="191"/>
    </location>
</feature>
<proteinExistence type="predicted"/>
<keyword evidence="4" id="KW-1185">Reference proteome</keyword>
<comment type="caution">
    <text evidence="3">The sequence shown here is derived from an EMBL/GenBank/DDBJ whole genome shotgun (WGS) entry which is preliminary data.</text>
</comment>
<dbReference type="PANTHER" id="PTHR24637:SF377">
    <property type="entry name" value="COLLAGEN TYPE IX ALPHA 1 CHAIN"/>
    <property type="match status" value="1"/>
</dbReference>
<dbReference type="STRING" id="53326.A0A016X363"/>
<dbReference type="InterPro" id="IPR008160">
    <property type="entry name" value="Collagen"/>
</dbReference>
<name>A0A016X363_9BILA</name>
<dbReference type="Gene3D" id="1.20.5.320">
    <property type="entry name" value="6-Phosphogluconate Dehydrogenase, domain 3"/>
    <property type="match status" value="1"/>
</dbReference>
<accession>A0A016X363</accession>
<keyword evidence="1" id="KW-0677">Repeat</keyword>
<protein>
    <recommendedName>
        <fullName evidence="5">Collagen triple helix repeat protein</fullName>
    </recommendedName>
</protein>